<reference evidence="1 2" key="1">
    <citation type="journal article" date="2020" name="Phytopathology">
        <title>Genome Sequence Resources of Colletotrichum truncatum, C. plurivorum, C. musicola, and C. sojae: Four Species Pathogenic to Soybean (Glycine max).</title>
        <authorList>
            <person name="Rogerio F."/>
            <person name="Boufleur T.R."/>
            <person name="Ciampi-Guillardi M."/>
            <person name="Sukno S.A."/>
            <person name="Thon M.R."/>
            <person name="Massola Junior N.S."/>
            <person name="Baroncelli R."/>
        </authorList>
    </citation>
    <scope>NUCLEOTIDE SEQUENCE [LARGE SCALE GENOMIC DNA]</scope>
    <source>
        <strain evidence="1 2">CMES1059</strain>
    </source>
</reference>
<proteinExistence type="predicted"/>
<name>A0ACC3ZLA6_COLTU</name>
<keyword evidence="2" id="KW-1185">Reference proteome</keyword>
<comment type="caution">
    <text evidence="1">The sequence shown here is derived from an EMBL/GenBank/DDBJ whole genome shotgun (WGS) entry which is preliminary data.</text>
</comment>
<dbReference type="Proteomes" id="UP000805649">
    <property type="component" value="Unassembled WGS sequence"/>
</dbReference>
<evidence type="ECO:0000313" key="1">
    <source>
        <dbReference type="EMBL" id="KAL0944885.1"/>
    </source>
</evidence>
<evidence type="ECO:0000313" key="2">
    <source>
        <dbReference type="Proteomes" id="UP000805649"/>
    </source>
</evidence>
<sequence>MTLIHCLSAFLTIVSICCAQQLHETSALHSFSYRDQEAPQESISNSFISTTVQATSTGTVENTNTATNTAAPSAAAGDTAADYVIFAKAGITKEDGDAFGNTLANMVGEPNMDAIYNELDTPFIWRANLSPDQLDKVKADSVVSEVQPNESATRDTVNPGPASTQASSPSRQKRAEASGVPTADNDIFDLRTLSTPPHMATLPDYRFDDSGGKGITVFVIDTGPFVLKHDEFAPPATKATRRELRLTKNKKSTLEDTQHGTCVASKVVGKTAGSAVGANLVAIQIEPHGFGLIDGFQAALNEIKRKKLKGKAVVTTSILVRPRHVWLKTETRRLVEGFVEEDVPFITAAGNFAEQGITEPDTLPAILADELPIIVVGAATKDFKMAAASQRGRLLTTWAVGEEIKCADPSDLSGLATVSGTSFAAPQVAGIAAYWMAHPDYSKNFVPGKVSTNMRNILGILSYPRIDGPDYPSIAWNGYDIAETCKGVRGTRRKRRDLSQACSFAPKSAPASAASSATPSASAGAASQPMCGTCGDDVSRHYEVVIGGLSDCTGAEDVKSACEATEGCECKFA</sequence>
<dbReference type="EMBL" id="VUJX02000001">
    <property type="protein sequence ID" value="KAL0944885.1"/>
    <property type="molecule type" value="Genomic_DNA"/>
</dbReference>
<accession>A0ACC3ZLA6</accession>
<gene>
    <name evidence="1" type="ORF">CTRU02_202772</name>
</gene>
<organism evidence="1 2">
    <name type="scientific">Colletotrichum truncatum</name>
    <name type="common">Anthracnose fungus</name>
    <name type="synonym">Colletotrichum capsici</name>
    <dbReference type="NCBI Taxonomy" id="5467"/>
    <lineage>
        <taxon>Eukaryota</taxon>
        <taxon>Fungi</taxon>
        <taxon>Dikarya</taxon>
        <taxon>Ascomycota</taxon>
        <taxon>Pezizomycotina</taxon>
        <taxon>Sordariomycetes</taxon>
        <taxon>Hypocreomycetidae</taxon>
        <taxon>Glomerellales</taxon>
        <taxon>Glomerellaceae</taxon>
        <taxon>Colletotrichum</taxon>
        <taxon>Colletotrichum truncatum species complex</taxon>
    </lineage>
</organism>
<protein>
    <submittedName>
        <fullName evidence="1">Subtilisin-like protease</fullName>
    </submittedName>
</protein>